<accession>A0A7K6B2P2</accession>
<dbReference type="Proteomes" id="UP000544127">
    <property type="component" value="Unassembled WGS sequence"/>
</dbReference>
<evidence type="ECO:0000256" key="5">
    <source>
        <dbReference type="ARBA" id="ARBA00022759"/>
    </source>
</evidence>
<evidence type="ECO:0000259" key="9">
    <source>
        <dbReference type="PROSITE" id="PS50876"/>
    </source>
</evidence>
<keyword evidence="8" id="KW-0862">Zinc</keyword>
<organism evidence="10 11">
    <name type="scientific">Upupa epops</name>
    <name type="common">Eurasian hoopoe</name>
    <dbReference type="NCBI Taxonomy" id="57439"/>
    <lineage>
        <taxon>Eukaryota</taxon>
        <taxon>Metazoa</taxon>
        <taxon>Chordata</taxon>
        <taxon>Craniata</taxon>
        <taxon>Vertebrata</taxon>
        <taxon>Euteleostomi</taxon>
        <taxon>Archelosauria</taxon>
        <taxon>Archosauria</taxon>
        <taxon>Dinosauria</taxon>
        <taxon>Saurischia</taxon>
        <taxon>Theropoda</taxon>
        <taxon>Coelurosauria</taxon>
        <taxon>Aves</taxon>
        <taxon>Neognathae</taxon>
        <taxon>Neoaves</taxon>
        <taxon>Telluraves</taxon>
        <taxon>Coraciimorphae</taxon>
        <taxon>Bucerotiformes</taxon>
        <taxon>Upupidae</taxon>
        <taxon>Upupa</taxon>
    </lineage>
</organism>
<dbReference type="EMBL" id="VZRI01008056">
    <property type="protein sequence ID" value="NWU96111.1"/>
    <property type="molecule type" value="Genomic_DNA"/>
</dbReference>
<dbReference type="GO" id="GO:0035613">
    <property type="term" value="F:RNA stem-loop binding"/>
    <property type="evidence" value="ECO:0007669"/>
    <property type="project" value="TreeGrafter"/>
</dbReference>
<protein>
    <submittedName>
        <fullName evidence="10">POK9 protein</fullName>
    </submittedName>
</protein>
<dbReference type="GO" id="GO:0003964">
    <property type="term" value="F:RNA-directed DNA polymerase activity"/>
    <property type="evidence" value="ECO:0007669"/>
    <property type="project" value="UniProtKB-KW"/>
</dbReference>
<keyword evidence="4" id="KW-0479">Metal-binding</keyword>
<gene>
    <name evidence="10" type="primary">Ervk9_3</name>
    <name evidence="10" type="ORF">UPUEPO_R15306</name>
</gene>
<keyword evidence="11" id="KW-1185">Reference proteome</keyword>
<keyword evidence="8" id="KW-0863">Zinc-finger</keyword>
<dbReference type="GO" id="GO:0008270">
    <property type="term" value="F:zinc ion binding"/>
    <property type="evidence" value="ECO:0007669"/>
    <property type="project" value="UniProtKB-KW"/>
</dbReference>
<keyword evidence="1" id="KW-0808">Transferase</keyword>
<keyword evidence="2" id="KW-0548">Nucleotidyltransferase</keyword>
<evidence type="ECO:0000256" key="7">
    <source>
        <dbReference type="ARBA" id="ARBA00022918"/>
    </source>
</evidence>
<keyword evidence="3" id="KW-0540">Nuclease</keyword>
<evidence type="ECO:0000256" key="3">
    <source>
        <dbReference type="ARBA" id="ARBA00022722"/>
    </source>
</evidence>
<evidence type="ECO:0000313" key="11">
    <source>
        <dbReference type="Proteomes" id="UP000544127"/>
    </source>
</evidence>
<evidence type="ECO:0000256" key="1">
    <source>
        <dbReference type="ARBA" id="ARBA00022679"/>
    </source>
</evidence>
<proteinExistence type="predicted"/>
<feature type="domain" description="Integrase-type" evidence="9">
    <location>
        <begin position="44"/>
        <end position="85"/>
    </location>
</feature>
<dbReference type="InterPro" id="IPR017856">
    <property type="entry name" value="Integrase-like_N"/>
</dbReference>
<keyword evidence="5" id="KW-0255">Endonuclease</keyword>
<dbReference type="PROSITE" id="PS50876">
    <property type="entry name" value="ZF_INTEGRASE"/>
    <property type="match status" value="1"/>
</dbReference>
<dbReference type="Pfam" id="PF02022">
    <property type="entry name" value="Integrase_Zn"/>
    <property type="match status" value="1"/>
</dbReference>
<dbReference type="SUPFAM" id="SSF46919">
    <property type="entry name" value="N-terminal Zn binding domain of HIV integrase"/>
    <property type="match status" value="1"/>
</dbReference>
<feature type="non-terminal residue" evidence="10">
    <location>
        <position position="87"/>
    </location>
</feature>
<dbReference type="InterPro" id="IPR043502">
    <property type="entry name" value="DNA/RNA_pol_sf"/>
</dbReference>
<keyword evidence="6" id="KW-0378">Hydrolase</keyword>
<name>A0A7K6B2P2_UPUEP</name>
<dbReference type="GO" id="GO:0004519">
    <property type="term" value="F:endonuclease activity"/>
    <property type="evidence" value="ECO:0007669"/>
    <property type="project" value="UniProtKB-KW"/>
</dbReference>
<evidence type="ECO:0000256" key="2">
    <source>
        <dbReference type="ARBA" id="ARBA00022695"/>
    </source>
</evidence>
<dbReference type="AlphaFoldDB" id="A0A7K6B2P2"/>
<dbReference type="SUPFAM" id="SSF56672">
    <property type="entry name" value="DNA/RNA polymerases"/>
    <property type="match status" value="1"/>
</dbReference>
<feature type="non-terminal residue" evidence="10">
    <location>
        <position position="1"/>
    </location>
</feature>
<evidence type="ECO:0000313" key="10">
    <source>
        <dbReference type="EMBL" id="NWU96111.1"/>
    </source>
</evidence>
<sequence>MGALQPGLPNPAMIPEHWNILIIDLKDCFFTITLHPHDTERFAFTFAKAKEAHTTFHQNTKTLKNSFNITMEEARGIVRLCPSCSHH</sequence>
<dbReference type="InterPro" id="IPR003308">
    <property type="entry name" value="Integrase_Zn-bd_dom_N"/>
</dbReference>
<dbReference type="OrthoDB" id="9339466at2759"/>
<dbReference type="PANTHER" id="PTHR41694">
    <property type="entry name" value="ENDOGENOUS RETROVIRUS GROUP K MEMBER POL PROTEIN"/>
    <property type="match status" value="1"/>
</dbReference>
<dbReference type="Gene3D" id="1.10.10.200">
    <property type="match status" value="1"/>
</dbReference>
<evidence type="ECO:0000256" key="6">
    <source>
        <dbReference type="ARBA" id="ARBA00022801"/>
    </source>
</evidence>
<dbReference type="PANTHER" id="PTHR41694:SF3">
    <property type="entry name" value="RNA-DIRECTED DNA POLYMERASE-RELATED"/>
    <property type="match status" value="1"/>
</dbReference>
<evidence type="ECO:0000256" key="8">
    <source>
        <dbReference type="PROSITE-ProRule" id="PRU00450"/>
    </source>
</evidence>
<dbReference type="GO" id="GO:0016787">
    <property type="term" value="F:hydrolase activity"/>
    <property type="evidence" value="ECO:0007669"/>
    <property type="project" value="UniProtKB-KW"/>
</dbReference>
<keyword evidence="7" id="KW-0695">RNA-directed DNA polymerase</keyword>
<reference evidence="10 11" key="1">
    <citation type="submission" date="2019-09" db="EMBL/GenBank/DDBJ databases">
        <title>Bird 10,000 Genomes (B10K) Project - Family phase.</title>
        <authorList>
            <person name="Zhang G."/>
        </authorList>
    </citation>
    <scope>NUCLEOTIDE SEQUENCE [LARGE SCALE GENOMIC DNA]</scope>
    <source>
        <strain evidence="10">B10K-DU-012-37</strain>
    </source>
</reference>
<evidence type="ECO:0000256" key="4">
    <source>
        <dbReference type="ARBA" id="ARBA00022723"/>
    </source>
</evidence>
<comment type="caution">
    <text evidence="10">The sequence shown here is derived from an EMBL/GenBank/DDBJ whole genome shotgun (WGS) entry which is preliminary data.</text>
</comment>